<dbReference type="InterPro" id="IPR016163">
    <property type="entry name" value="Ald_DH_C"/>
</dbReference>
<dbReference type="Proteomes" id="UP000799750">
    <property type="component" value="Unassembled WGS sequence"/>
</dbReference>
<dbReference type="PANTHER" id="PTHR43570">
    <property type="entry name" value="ALDEHYDE DEHYDROGENASE"/>
    <property type="match status" value="1"/>
</dbReference>
<dbReference type="GO" id="GO:0005737">
    <property type="term" value="C:cytoplasm"/>
    <property type="evidence" value="ECO:0007669"/>
    <property type="project" value="TreeGrafter"/>
</dbReference>
<protein>
    <recommendedName>
        <fullName evidence="4">Aldehyde dehydrogenase</fullName>
    </recommendedName>
</protein>
<evidence type="ECO:0000256" key="2">
    <source>
        <dbReference type="ARBA" id="ARBA00022746"/>
    </source>
</evidence>
<evidence type="ECO:0000313" key="8">
    <source>
        <dbReference type="Proteomes" id="UP000799750"/>
    </source>
</evidence>
<keyword evidence="8" id="KW-1185">Reference proteome</keyword>
<dbReference type="FunFam" id="3.40.605.10:FF:000004">
    <property type="entry name" value="Aldehyde dehydrogenase"/>
    <property type="match status" value="1"/>
</dbReference>
<dbReference type="PIRSF" id="PIRSF036492">
    <property type="entry name" value="ALDH"/>
    <property type="match status" value="1"/>
</dbReference>
<feature type="active site" evidence="5">
    <location>
        <position position="251"/>
    </location>
</feature>
<dbReference type="InterPro" id="IPR015590">
    <property type="entry name" value="Aldehyde_DH_dom"/>
</dbReference>
<organism evidence="7 8">
    <name type="scientific">Lophium mytilinum</name>
    <dbReference type="NCBI Taxonomy" id="390894"/>
    <lineage>
        <taxon>Eukaryota</taxon>
        <taxon>Fungi</taxon>
        <taxon>Dikarya</taxon>
        <taxon>Ascomycota</taxon>
        <taxon>Pezizomycotina</taxon>
        <taxon>Dothideomycetes</taxon>
        <taxon>Pleosporomycetidae</taxon>
        <taxon>Mytilinidiales</taxon>
        <taxon>Mytilinidiaceae</taxon>
        <taxon>Lophium</taxon>
    </lineage>
</organism>
<sequence length="530" mass="58565">MSTYTTAAELEDAYETLQRTFRSGKTKSLAWRKWQLKQIWWMIEDNEAEMVKALNADLNRHEFETHFVEFMSMKNDVLDHLKHMEEWAADEIPDAGLIMGRLSGAHIRKEPLGVALVIGPWNFPITLTIQPLIAAVTAGCAVMLKPSEMAEASQNLMAKMIPKYLDQDAIRIVTGGARETGKILELKFDEVFFTGSSKVARFITAATAKHLTPTVLELGGQGPAIVCESADLDLAARKIAWVKYLNAGQICLSVNHVFVHPNVHDKFIARLQYWFEEFLKGGKEDMTTIINSRNFDRLKDMMDRTRGNIVRGGTSNRDTLHISPTVITDVTMKDPLLEEELFGPILPVIKDNFRKAYQAINTLGHPLGIYIFSKNKAEIEEIISHTQSGGVTINEVMLHAGVPTAPFGGVGESGTGYYHGKHGFDAFTHTRTVVSPPGLLAKLLSFLQPPYDIKNIGKVSVANKGAFKRGETMEDQKIGKGRFALVVTLLKLSAVVGVLAAVDQRTGEHFGLTKALLSVFESAKAKIGSS</sequence>
<evidence type="ECO:0000256" key="1">
    <source>
        <dbReference type="ARBA" id="ARBA00009986"/>
    </source>
</evidence>
<name>A0A6A6QRL9_9PEZI</name>
<dbReference type="Gene3D" id="3.40.309.10">
    <property type="entry name" value="Aldehyde Dehydrogenase, Chain A, domain 2"/>
    <property type="match status" value="1"/>
</dbReference>
<evidence type="ECO:0000256" key="3">
    <source>
        <dbReference type="ARBA" id="ARBA00023002"/>
    </source>
</evidence>
<dbReference type="Pfam" id="PF00171">
    <property type="entry name" value="Aldedh"/>
    <property type="match status" value="1"/>
</dbReference>
<proteinExistence type="inferred from homology"/>
<dbReference type="OrthoDB" id="440325at2759"/>
<evidence type="ECO:0000256" key="5">
    <source>
        <dbReference type="PIRSR" id="PIRSR036492-1"/>
    </source>
</evidence>
<reference evidence="7" key="1">
    <citation type="journal article" date="2020" name="Stud. Mycol.">
        <title>101 Dothideomycetes genomes: a test case for predicting lifestyles and emergence of pathogens.</title>
        <authorList>
            <person name="Haridas S."/>
            <person name="Albert R."/>
            <person name="Binder M."/>
            <person name="Bloem J."/>
            <person name="Labutti K."/>
            <person name="Salamov A."/>
            <person name="Andreopoulos B."/>
            <person name="Baker S."/>
            <person name="Barry K."/>
            <person name="Bills G."/>
            <person name="Bluhm B."/>
            <person name="Cannon C."/>
            <person name="Castanera R."/>
            <person name="Culley D."/>
            <person name="Daum C."/>
            <person name="Ezra D."/>
            <person name="Gonzalez J."/>
            <person name="Henrissat B."/>
            <person name="Kuo A."/>
            <person name="Liang C."/>
            <person name="Lipzen A."/>
            <person name="Lutzoni F."/>
            <person name="Magnuson J."/>
            <person name="Mondo S."/>
            <person name="Nolan M."/>
            <person name="Ohm R."/>
            <person name="Pangilinan J."/>
            <person name="Park H.-J."/>
            <person name="Ramirez L."/>
            <person name="Alfaro M."/>
            <person name="Sun H."/>
            <person name="Tritt A."/>
            <person name="Yoshinaga Y."/>
            <person name="Zwiers L.-H."/>
            <person name="Turgeon B."/>
            <person name="Goodwin S."/>
            <person name="Spatafora J."/>
            <person name="Crous P."/>
            <person name="Grigoriev I."/>
        </authorList>
    </citation>
    <scope>NUCLEOTIDE SEQUENCE</scope>
    <source>
        <strain evidence="7">CBS 269.34</strain>
    </source>
</reference>
<evidence type="ECO:0000256" key="4">
    <source>
        <dbReference type="PIRNR" id="PIRNR036492"/>
    </source>
</evidence>
<dbReference type="InterPro" id="IPR016161">
    <property type="entry name" value="Ald_DH/histidinol_DH"/>
</dbReference>
<feature type="active site" evidence="5">
    <location>
        <position position="217"/>
    </location>
</feature>
<dbReference type="InterPro" id="IPR016162">
    <property type="entry name" value="Ald_DH_N"/>
</dbReference>
<dbReference type="InterPro" id="IPR012394">
    <property type="entry name" value="Aldehyde_DH_NAD(P)"/>
</dbReference>
<feature type="domain" description="Aldehyde dehydrogenase" evidence="6">
    <location>
        <begin position="5"/>
        <end position="433"/>
    </location>
</feature>
<evidence type="ECO:0000313" key="7">
    <source>
        <dbReference type="EMBL" id="KAF2494650.1"/>
    </source>
</evidence>
<dbReference type="EMBL" id="MU004190">
    <property type="protein sequence ID" value="KAF2494650.1"/>
    <property type="molecule type" value="Genomic_DNA"/>
</dbReference>
<accession>A0A6A6QRL9</accession>
<dbReference type="SUPFAM" id="SSF53720">
    <property type="entry name" value="ALDH-like"/>
    <property type="match status" value="1"/>
</dbReference>
<dbReference type="Gene3D" id="3.40.605.10">
    <property type="entry name" value="Aldehyde Dehydrogenase, Chain A, domain 1"/>
    <property type="match status" value="1"/>
</dbReference>
<keyword evidence="3 4" id="KW-0560">Oxidoreductase</keyword>
<dbReference type="PANTHER" id="PTHR43570:SF16">
    <property type="entry name" value="ALDEHYDE DEHYDROGENASE TYPE III, ISOFORM Q"/>
    <property type="match status" value="1"/>
</dbReference>
<dbReference type="GO" id="GO:0004029">
    <property type="term" value="F:aldehyde dehydrogenase (NAD+) activity"/>
    <property type="evidence" value="ECO:0007669"/>
    <property type="project" value="TreeGrafter"/>
</dbReference>
<dbReference type="GO" id="GO:0006081">
    <property type="term" value="P:aldehyde metabolic process"/>
    <property type="evidence" value="ECO:0007669"/>
    <property type="project" value="InterPro"/>
</dbReference>
<gene>
    <name evidence="7" type="ORF">BU16DRAFT_462261</name>
</gene>
<dbReference type="AlphaFoldDB" id="A0A6A6QRL9"/>
<comment type="similarity">
    <text evidence="1 4">Belongs to the aldehyde dehydrogenase family.</text>
</comment>
<keyword evidence="2" id="KW-0125">Carotenoid biosynthesis</keyword>
<evidence type="ECO:0000259" key="6">
    <source>
        <dbReference type="Pfam" id="PF00171"/>
    </source>
</evidence>
<dbReference type="GO" id="GO:0016117">
    <property type="term" value="P:carotenoid biosynthetic process"/>
    <property type="evidence" value="ECO:0007669"/>
    <property type="project" value="UniProtKB-KW"/>
</dbReference>
<dbReference type="CDD" id="cd07135">
    <property type="entry name" value="ALDH_F14-YMR110C"/>
    <property type="match status" value="1"/>
</dbReference>